<dbReference type="PANTHER" id="PTHR13693">
    <property type="entry name" value="CLASS II AMINOTRANSFERASE/8-AMINO-7-OXONONANOATE SYNTHASE"/>
    <property type="match status" value="1"/>
</dbReference>
<dbReference type="Gene3D" id="3.40.640.10">
    <property type="entry name" value="Type I PLP-dependent aspartate aminotransferase-like (Major domain)"/>
    <property type="match status" value="1"/>
</dbReference>
<evidence type="ECO:0000313" key="4">
    <source>
        <dbReference type="EMBL" id="SBP89996.1"/>
    </source>
</evidence>
<dbReference type="Proteomes" id="UP000214566">
    <property type="component" value="Unassembled WGS sequence"/>
</dbReference>
<protein>
    <submittedName>
        <fullName evidence="4">8-amino-7-oxononanoate synthase</fullName>
        <ecNumber evidence="4">2.3.1.47</ecNumber>
    </submittedName>
</protein>
<dbReference type="InterPro" id="IPR015422">
    <property type="entry name" value="PyrdxlP-dep_Trfase_small"/>
</dbReference>
<proteinExistence type="predicted"/>
<evidence type="ECO:0000313" key="5">
    <source>
        <dbReference type="Proteomes" id="UP000214566"/>
    </source>
</evidence>
<dbReference type="InterPro" id="IPR015424">
    <property type="entry name" value="PyrdxlP-dep_Trfase"/>
</dbReference>
<dbReference type="CDD" id="cd06454">
    <property type="entry name" value="KBL_like"/>
    <property type="match status" value="1"/>
</dbReference>
<keyword evidence="2 4" id="KW-0808">Transferase</keyword>
<organism evidence="4 5">
    <name type="scientific">Thiomonas delicata</name>
    <name type="common">Thiomonas cuprina</name>
    <dbReference type="NCBI Taxonomy" id="364030"/>
    <lineage>
        <taxon>Bacteria</taxon>
        <taxon>Pseudomonadati</taxon>
        <taxon>Pseudomonadota</taxon>
        <taxon>Betaproteobacteria</taxon>
        <taxon>Burkholderiales</taxon>
        <taxon>Thiomonas</taxon>
    </lineage>
</organism>
<sequence length="444" mass="47849">MNTPADDDPTPGLGKAARLGLIDRFRTRQGGASAAPARAAAPAANVPDQFYRFERHPAYERLLVSHSAAERYGVQSPFFRVHEAVAGATTTIGARQYLNFSSYNYLGLNGHPRVNQAAQRAVERYGTSPSASRLVAGERPVQRQLEQALATFLGVDDCIAFVSGHATNVSTIATLLGPRDLVLHDALIHNSVLEGVKLSGAHRRSFPHNDWQWVDALLGQLRGQFERVLIVVEGLYSMDGDGPDLRHFVTLKQRHKAFLMVDDAHALGVLGATGRGSAEHWGINPRDVDIWMGTLSKTLASCGGYIAGSTPLVELLKFNAPGFVYSVGLSPALAAAALEALHILQEEPQRVARLQAVGAEFLQLARARGIDTGLSEGHAITPAIVGSSLKAARLSNALFERGINAQPIIYPAVEEKAARIRFFLCAMHEPQQLLATADALAELI</sequence>
<keyword evidence="4" id="KW-0012">Acyltransferase</keyword>
<dbReference type="InterPro" id="IPR004839">
    <property type="entry name" value="Aminotransferase_I/II_large"/>
</dbReference>
<dbReference type="Gene3D" id="3.90.1150.10">
    <property type="entry name" value="Aspartate Aminotransferase, domain 1"/>
    <property type="match status" value="1"/>
</dbReference>
<comment type="cofactor">
    <cofactor evidence="1">
        <name>pyridoxal 5'-phosphate</name>
        <dbReference type="ChEBI" id="CHEBI:597326"/>
    </cofactor>
</comment>
<dbReference type="SUPFAM" id="SSF53383">
    <property type="entry name" value="PLP-dependent transferases"/>
    <property type="match status" value="1"/>
</dbReference>
<accession>A0A238D9K6</accession>
<evidence type="ECO:0000256" key="1">
    <source>
        <dbReference type="ARBA" id="ARBA00001933"/>
    </source>
</evidence>
<gene>
    <name evidence="4" type="ORF">THIARS_90146</name>
</gene>
<dbReference type="AlphaFoldDB" id="A0A238D9K6"/>
<reference evidence="4 5" key="1">
    <citation type="submission" date="2016-06" db="EMBL/GenBank/DDBJ databases">
        <authorList>
            <person name="Kjaerup R.B."/>
            <person name="Dalgaard T.S."/>
            <person name="Juul-Madsen H.R."/>
        </authorList>
    </citation>
    <scope>NUCLEOTIDE SEQUENCE [LARGE SCALE GENOMIC DNA]</scope>
    <source>
        <strain evidence="4 5">DSM 16361</strain>
    </source>
</reference>
<dbReference type="EC" id="2.3.1.47" evidence="4"/>
<dbReference type="GO" id="GO:0008710">
    <property type="term" value="F:8-amino-7-oxononanoate synthase activity"/>
    <property type="evidence" value="ECO:0007669"/>
    <property type="project" value="UniProtKB-EC"/>
</dbReference>
<dbReference type="InterPro" id="IPR050087">
    <property type="entry name" value="AON_synthase_class-II"/>
</dbReference>
<keyword evidence="5" id="KW-1185">Reference proteome</keyword>
<dbReference type="OrthoDB" id="9807157at2"/>
<dbReference type="Pfam" id="PF00155">
    <property type="entry name" value="Aminotran_1_2"/>
    <property type="match status" value="1"/>
</dbReference>
<evidence type="ECO:0000256" key="2">
    <source>
        <dbReference type="ARBA" id="ARBA00022679"/>
    </source>
</evidence>
<evidence type="ECO:0000259" key="3">
    <source>
        <dbReference type="Pfam" id="PF00155"/>
    </source>
</evidence>
<feature type="domain" description="Aminotransferase class I/classII large" evidence="3">
    <location>
        <begin position="96"/>
        <end position="439"/>
    </location>
</feature>
<dbReference type="InterPro" id="IPR015421">
    <property type="entry name" value="PyrdxlP-dep_Trfase_major"/>
</dbReference>
<dbReference type="EMBL" id="FLMQ01000058">
    <property type="protein sequence ID" value="SBP89996.1"/>
    <property type="molecule type" value="Genomic_DNA"/>
</dbReference>
<dbReference type="PANTHER" id="PTHR13693:SF3">
    <property type="entry name" value="LD36009P"/>
    <property type="match status" value="1"/>
</dbReference>
<dbReference type="GO" id="GO:0030170">
    <property type="term" value="F:pyridoxal phosphate binding"/>
    <property type="evidence" value="ECO:0007669"/>
    <property type="project" value="InterPro"/>
</dbReference>
<name>A0A238D9K6_THIDL</name>
<dbReference type="RefSeq" id="WP_094161948.1">
    <property type="nucleotide sequence ID" value="NZ_LT592171.1"/>
</dbReference>